<accession>A0A7W5H526</accession>
<keyword evidence="4" id="KW-0328">Glycosyltransferase</keyword>
<dbReference type="GO" id="GO:0016020">
    <property type="term" value="C:membrane"/>
    <property type="evidence" value="ECO:0007669"/>
    <property type="project" value="UniProtKB-SubCell"/>
</dbReference>
<feature type="transmembrane region" description="Helical" evidence="9">
    <location>
        <begin position="301"/>
        <end position="324"/>
    </location>
</feature>
<comment type="pathway">
    <text evidence="3">Sphingolipid metabolism.</text>
</comment>
<dbReference type="PANTHER" id="PTHR12726:SF0">
    <property type="entry name" value="CERAMIDE GLUCOSYLTRANSFERASE"/>
    <property type="match status" value="1"/>
</dbReference>
<comment type="subcellular location">
    <subcellularLocation>
        <location evidence="1">Membrane</location>
        <topology evidence="1">Multi-pass membrane protein</topology>
    </subcellularLocation>
</comment>
<dbReference type="AlphaFoldDB" id="A0A7W5H526"/>
<dbReference type="RefSeq" id="WP_184303678.1">
    <property type="nucleotide sequence ID" value="NZ_JACHXU010000004.1"/>
</dbReference>
<dbReference type="PANTHER" id="PTHR12726">
    <property type="entry name" value="CERAMIDE GLUCOSYLTRANSFERASE"/>
    <property type="match status" value="1"/>
</dbReference>
<keyword evidence="6 9" id="KW-0812">Transmembrane</keyword>
<sequence>MSSALNLVEQALPMEPISIWGGATLLVWSLVHFGFACFFRMIVVRKTLGQSDRESIDENDGKVSVLLSLRGCDPFLATTLKRLLEQTYRNFEIIAVIDSRQDPSWKVAKQIQSRHDHDHRFRILELVDPRSTCGLKCSSLVQATQHIADDSEFVVLIDADVVPHADWLKDVLRPLRDPRIGVVTGGQWFSPERPGWGALLRSVWNSGAMVATAINGNPWAGTCAMRLSDLRRSGLVEKWTTSIVDDGPIKPAFGRLGLKVYFEPKLLMINRDQCSAKFTGTYVTRMLTWSRIFEKTFVNTVLHAVAMAGLWGAAALSFVVDALLGNSTVVFVGSALLLSNLMMLAGYCLIRQSVRDAISFRSDRNSIAAMSLNRAVRIFLLIPLCQFTHLIWTFRAIFARQAKWREITYRLLPRQRVEMVSYHPYAVDTDAATPNASI</sequence>
<name>A0A7W5H526_9BACT</name>
<dbReference type="InterPro" id="IPR029044">
    <property type="entry name" value="Nucleotide-diphossugar_trans"/>
</dbReference>
<reference evidence="11 12" key="1">
    <citation type="submission" date="2020-08" db="EMBL/GenBank/DDBJ databases">
        <title>Genomic Encyclopedia of Type Strains, Phase III (KMG-III): the genomes of soil and plant-associated and newly described type strains.</title>
        <authorList>
            <person name="Whitman W."/>
        </authorList>
    </citation>
    <scope>NUCLEOTIDE SEQUENCE [LARGE SCALE GENOMIC DNA]</scope>
    <source>
        <strain evidence="11 12">CECT 8075</strain>
    </source>
</reference>
<feature type="transmembrane region" description="Helical" evidence="9">
    <location>
        <begin position="330"/>
        <end position="350"/>
    </location>
</feature>
<evidence type="ECO:0000256" key="8">
    <source>
        <dbReference type="ARBA" id="ARBA00023136"/>
    </source>
</evidence>
<dbReference type="Proteomes" id="UP000536179">
    <property type="component" value="Unassembled WGS sequence"/>
</dbReference>
<comment type="pathway">
    <text evidence="2">Lipid metabolism; sphingolipid metabolism.</text>
</comment>
<keyword evidence="5 11" id="KW-0808">Transferase</keyword>
<evidence type="ECO:0000256" key="3">
    <source>
        <dbReference type="ARBA" id="ARBA00004991"/>
    </source>
</evidence>
<dbReference type="GO" id="GO:0008120">
    <property type="term" value="F:ceramide glucosyltransferase activity"/>
    <property type="evidence" value="ECO:0007669"/>
    <property type="project" value="TreeGrafter"/>
</dbReference>
<dbReference type="Gene3D" id="3.90.550.10">
    <property type="entry name" value="Spore Coat Polysaccharide Biosynthesis Protein SpsA, Chain A"/>
    <property type="match status" value="1"/>
</dbReference>
<dbReference type="GO" id="GO:0006679">
    <property type="term" value="P:glucosylceramide biosynthetic process"/>
    <property type="evidence" value="ECO:0007669"/>
    <property type="project" value="TreeGrafter"/>
</dbReference>
<evidence type="ECO:0000256" key="7">
    <source>
        <dbReference type="ARBA" id="ARBA00022989"/>
    </source>
</evidence>
<keyword evidence="8 9" id="KW-0472">Membrane</keyword>
<evidence type="ECO:0000256" key="5">
    <source>
        <dbReference type="ARBA" id="ARBA00022679"/>
    </source>
</evidence>
<dbReference type="Pfam" id="PF00535">
    <property type="entry name" value="Glycos_transf_2"/>
    <property type="match status" value="1"/>
</dbReference>
<evidence type="ECO:0000256" key="2">
    <source>
        <dbReference type="ARBA" id="ARBA00004760"/>
    </source>
</evidence>
<dbReference type="InterPro" id="IPR001173">
    <property type="entry name" value="Glyco_trans_2-like"/>
</dbReference>
<keyword evidence="12" id="KW-1185">Reference proteome</keyword>
<evidence type="ECO:0000256" key="6">
    <source>
        <dbReference type="ARBA" id="ARBA00022692"/>
    </source>
</evidence>
<dbReference type="SUPFAM" id="SSF53448">
    <property type="entry name" value="Nucleotide-diphospho-sugar transferases"/>
    <property type="match status" value="1"/>
</dbReference>
<evidence type="ECO:0000313" key="11">
    <source>
        <dbReference type="EMBL" id="MBB3205778.1"/>
    </source>
</evidence>
<feature type="transmembrane region" description="Helical" evidence="9">
    <location>
        <begin position="371"/>
        <end position="392"/>
    </location>
</feature>
<evidence type="ECO:0000259" key="10">
    <source>
        <dbReference type="Pfam" id="PF00535"/>
    </source>
</evidence>
<comment type="caution">
    <text evidence="11">The sequence shown here is derived from an EMBL/GenBank/DDBJ whole genome shotgun (WGS) entry which is preliminary data.</text>
</comment>
<keyword evidence="7 9" id="KW-1133">Transmembrane helix</keyword>
<evidence type="ECO:0000256" key="9">
    <source>
        <dbReference type="SAM" id="Phobius"/>
    </source>
</evidence>
<evidence type="ECO:0000256" key="1">
    <source>
        <dbReference type="ARBA" id="ARBA00004141"/>
    </source>
</evidence>
<protein>
    <submittedName>
        <fullName evidence="11">Glycosyltransferase involved in cell wall biosynthesis</fullName>
    </submittedName>
</protein>
<organism evidence="11 12">
    <name type="scientific">Aporhodopirellula rubra</name>
    <dbReference type="NCBI Taxonomy" id="980271"/>
    <lineage>
        <taxon>Bacteria</taxon>
        <taxon>Pseudomonadati</taxon>
        <taxon>Planctomycetota</taxon>
        <taxon>Planctomycetia</taxon>
        <taxon>Pirellulales</taxon>
        <taxon>Pirellulaceae</taxon>
        <taxon>Aporhodopirellula</taxon>
    </lineage>
</organism>
<evidence type="ECO:0000256" key="4">
    <source>
        <dbReference type="ARBA" id="ARBA00022676"/>
    </source>
</evidence>
<proteinExistence type="predicted"/>
<dbReference type="EMBL" id="JACHXU010000004">
    <property type="protein sequence ID" value="MBB3205778.1"/>
    <property type="molecule type" value="Genomic_DNA"/>
</dbReference>
<gene>
    <name evidence="11" type="ORF">FHS27_001582</name>
</gene>
<feature type="transmembrane region" description="Helical" evidence="9">
    <location>
        <begin position="20"/>
        <end position="43"/>
    </location>
</feature>
<feature type="domain" description="Glycosyltransferase 2-like" evidence="10">
    <location>
        <begin position="70"/>
        <end position="197"/>
    </location>
</feature>
<evidence type="ECO:0000313" key="12">
    <source>
        <dbReference type="Proteomes" id="UP000536179"/>
    </source>
</evidence>
<dbReference type="InterPro" id="IPR025993">
    <property type="entry name" value="Ceramide_glucosylTrfase"/>
</dbReference>